<feature type="region of interest" description="Disordered" evidence="7">
    <location>
        <begin position="154"/>
        <end position="184"/>
    </location>
</feature>
<dbReference type="GO" id="GO:0005634">
    <property type="term" value="C:nucleus"/>
    <property type="evidence" value="ECO:0007669"/>
    <property type="project" value="UniProtKB-SubCell"/>
</dbReference>
<feature type="region of interest" description="Disordered" evidence="7">
    <location>
        <begin position="1"/>
        <end position="56"/>
    </location>
</feature>
<dbReference type="Pfam" id="PF04516">
    <property type="entry name" value="CP2"/>
    <property type="match status" value="1"/>
</dbReference>
<feature type="domain" description="Grh/CP2 DB" evidence="8">
    <location>
        <begin position="584"/>
        <end position="811"/>
    </location>
</feature>
<evidence type="ECO:0000256" key="5">
    <source>
        <dbReference type="ARBA" id="ARBA00023242"/>
    </source>
</evidence>
<evidence type="ECO:0000256" key="6">
    <source>
        <dbReference type="PROSITE-ProRule" id="PRU01313"/>
    </source>
</evidence>
<evidence type="ECO:0000256" key="1">
    <source>
        <dbReference type="ARBA" id="ARBA00004123"/>
    </source>
</evidence>
<dbReference type="OrthoDB" id="7680836at2759"/>
<feature type="compositionally biased region" description="Low complexity" evidence="7">
    <location>
        <begin position="24"/>
        <end position="42"/>
    </location>
</feature>
<dbReference type="Pfam" id="PF25416">
    <property type="entry name" value="GRHL1_C"/>
    <property type="match status" value="1"/>
</dbReference>
<evidence type="ECO:0000256" key="7">
    <source>
        <dbReference type="SAM" id="MobiDB-lite"/>
    </source>
</evidence>
<dbReference type="GO" id="GO:0001228">
    <property type="term" value="F:DNA-binding transcription activator activity, RNA polymerase II-specific"/>
    <property type="evidence" value="ECO:0007669"/>
    <property type="project" value="TreeGrafter"/>
</dbReference>
<feature type="region of interest" description="Disordered" evidence="7">
    <location>
        <begin position="360"/>
        <end position="383"/>
    </location>
</feature>
<evidence type="ECO:0000256" key="4">
    <source>
        <dbReference type="ARBA" id="ARBA00023163"/>
    </source>
</evidence>
<dbReference type="InterPro" id="IPR007604">
    <property type="entry name" value="CP2"/>
</dbReference>
<dbReference type="InParanoid" id="A0A6P8YHM0"/>
<dbReference type="InterPro" id="IPR057520">
    <property type="entry name" value="GRHL1/CP2_C"/>
</dbReference>
<dbReference type="Proteomes" id="UP000515158">
    <property type="component" value="Unplaced"/>
</dbReference>
<dbReference type="RefSeq" id="XP_034236091.1">
    <property type="nucleotide sequence ID" value="XM_034380200.1"/>
</dbReference>
<organism evidence="10">
    <name type="scientific">Thrips palmi</name>
    <name type="common">Melon thrips</name>
    <dbReference type="NCBI Taxonomy" id="161013"/>
    <lineage>
        <taxon>Eukaryota</taxon>
        <taxon>Metazoa</taxon>
        <taxon>Ecdysozoa</taxon>
        <taxon>Arthropoda</taxon>
        <taxon>Hexapoda</taxon>
        <taxon>Insecta</taxon>
        <taxon>Pterygota</taxon>
        <taxon>Neoptera</taxon>
        <taxon>Paraneoptera</taxon>
        <taxon>Thysanoptera</taxon>
        <taxon>Terebrantia</taxon>
        <taxon>Thripoidea</taxon>
        <taxon>Thripidae</taxon>
        <taxon>Thrips</taxon>
    </lineage>
</organism>
<comment type="subcellular location">
    <subcellularLocation>
        <location evidence="1 6">Nucleus</location>
    </subcellularLocation>
</comment>
<keyword evidence="3 6" id="KW-0238">DNA-binding</keyword>
<feature type="region of interest" description="Disordered" evidence="7">
    <location>
        <begin position="295"/>
        <end position="342"/>
    </location>
</feature>
<evidence type="ECO:0000259" key="8">
    <source>
        <dbReference type="PROSITE" id="PS51968"/>
    </source>
</evidence>
<accession>A0A6P8YHM0</accession>
<dbReference type="PANTHER" id="PTHR11037">
    <property type="entry name" value="TRANSCRIPTION FACTOR CP2"/>
    <property type="match status" value="1"/>
</dbReference>
<feature type="compositionally biased region" description="Pro residues" evidence="7">
    <location>
        <begin position="43"/>
        <end position="52"/>
    </location>
</feature>
<dbReference type="PROSITE" id="PS51968">
    <property type="entry name" value="GRH_CP2_DB"/>
    <property type="match status" value="1"/>
</dbReference>
<dbReference type="InterPro" id="IPR040167">
    <property type="entry name" value="TF_CP2-like"/>
</dbReference>
<proteinExistence type="predicted"/>
<sequence length="1006" mass="108690">MTRRAVMDDRPSSRGTPGTPPSSVPSAASPPGAAPSPGRQATPAPPPAPTPPLMLATMTPVNVDGYLYEHHHAVTSEHHVHHHPHQPPVIYSTAGLGDGLPLPVPVGAVGVSDDGLMDGTVSVVYQQQVPSNTVVIMSELVDDMSPVLQLRTRRKDAVDGGSPGDPDVDAPPPSHPAAEADGGWRSSLEHPLTAATSAMLNINAQDAEDAANGGHANPPMTFNVYEYKTDKLGELWPATSAASALASASPGAGGGVLQLKAANGAAGAGLTGATLDGDLHGLFLQPQQQQLLVKREPEDLSHRKQQPSPGLAGGRSSSGASNGTKLVLANGGGAQDHQDHPGDVVDVIKDEYKTMAYSTQMFGGQPTPQGHHGSGTPSPGPYNDLAYGAPPAPGAPQQPVYMPNLRTAAPPPPTSTGFTTVSERYYSDYFPPVPDQGYAPLRQQIPTYMDGAEAAGGPASVSTADLVQRYVRQTNAYHTTNKGVIAAATAAGLTVDLPSPDSGIGAEAITPRDQTAIQQSFDYTDLCGGQAVLDPLVRAPQGQSPGPQSAPGQPGQPQPARSRPWHDFGRQNDADKIQVPKVYSNYGFKYTLETPISTSQRREDDRVTYINKGQFYGITMEYIPDPDAPMLKNHTVKSVVMLMFREEKSPEDEIKAWQFWHGRQHSVKQRILDADTKNSMGLVGCIEEVAHNAIAVYWNPLESPAKINVAVQCLSTDFSSQKGVKGLPLHIQVDTYEDPRDGPVYHRGYCQIKVFCDKGAERKTRDEERRAAKRKMTATGRKKLDELYHPAQERSEFYCMADLHKPPVLFTPSEELTSMELQGFYGHDTDNSSVSNGEGGLKTAGTSPFLLHPTKPLAHQTLKFHNHFPPDAPGIKKEHSLEPEPLSTDGGLFSSPALKRPRLVPPLTERVMLYVRQESEEYYTPLHMVPPSTQGLLNAIENKYKISPSSISNLYRKNKKGITVKIDDEMLKHYVNEDLFILEVKRDTHADEEELYEVTLIEQLSP</sequence>
<keyword evidence="4" id="KW-0804">Transcription</keyword>
<dbReference type="FunCoup" id="A0A6P8YHM0">
    <property type="interactions" value="135"/>
</dbReference>
<dbReference type="PANTHER" id="PTHR11037:SF20">
    <property type="entry name" value="PROTEIN GRAINYHEAD"/>
    <property type="match status" value="1"/>
</dbReference>
<keyword evidence="9" id="KW-1185">Reference proteome</keyword>
<evidence type="ECO:0000256" key="3">
    <source>
        <dbReference type="ARBA" id="ARBA00023125"/>
    </source>
</evidence>
<feature type="compositionally biased region" description="Low complexity" evidence="7">
    <location>
        <begin position="307"/>
        <end position="323"/>
    </location>
</feature>
<protein>
    <submittedName>
        <fullName evidence="10">Protein grainyhead</fullName>
    </submittedName>
</protein>
<gene>
    <name evidence="10" type="primary">LOC117642240</name>
</gene>
<reference evidence="10" key="1">
    <citation type="submission" date="2025-08" db="UniProtKB">
        <authorList>
            <consortium name="RefSeq"/>
        </authorList>
    </citation>
    <scope>IDENTIFICATION</scope>
    <source>
        <tissue evidence="10">Total insect</tissue>
    </source>
</reference>
<evidence type="ECO:0000256" key="2">
    <source>
        <dbReference type="ARBA" id="ARBA00023015"/>
    </source>
</evidence>
<dbReference type="GO" id="GO:0000978">
    <property type="term" value="F:RNA polymerase II cis-regulatory region sequence-specific DNA binding"/>
    <property type="evidence" value="ECO:0007669"/>
    <property type="project" value="TreeGrafter"/>
</dbReference>
<feature type="compositionally biased region" description="Low complexity" evidence="7">
    <location>
        <begin position="368"/>
        <end position="377"/>
    </location>
</feature>
<keyword evidence="5 6" id="KW-0539">Nucleus</keyword>
<feature type="compositionally biased region" description="Basic and acidic residues" evidence="7">
    <location>
        <begin position="564"/>
        <end position="576"/>
    </location>
</feature>
<feature type="region of interest" description="Disordered" evidence="7">
    <location>
        <begin position="537"/>
        <end position="576"/>
    </location>
</feature>
<evidence type="ECO:0000313" key="9">
    <source>
        <dbReference type="Proteomes" id="UP000515158"/>
    </source>
</evidence>
<evidence type="ECO:0000313" key="10">
    <source>
        <dbReference type="RefSeq" id="XP_034236091.1"/>
    </source>
</evidence>
<dbReference type="CTD" id="37038"/>
<dbReference type="KEGG" id="tpal:117642240"/>
<feature type="compositionally biased region" description="Low complexity" evidence="7">
    <location>
        <begin position="538"/>
        <end position="562"/>
    </location>
</feature>
<name>A0A6P8YHM0_THRPL</name>
<keyword evidence="2" id="KW-0805">Transcription regulation</keyword>
<feature type="compositionally biased region" description="Basic and acidic residues" evidence="7">
    <location>
        <begin position="1"/>
        <end position="12"/>
    </location>
</feature>
<dbReference type="GeneID" id="117642240"/>
<dbReference type="AlphaFoldDB" id="A0A6P8YHM0"/>